<protein>
    <recommendedName>
        <fullName evidence="4">Phage protein</fullName>
    </recommendedName>
</protein>
<sequence length="306" mass="34776">MNNQVANIYENSNMQVQNKELSATKEMVTTRQAQEVQAAMIIAKKFPRDEVEAFNRILKSCQRKSLAEQSMYEYPRGGQKVTGPSIRLAEALAQNWGNLDYGIIELEQKNGESQVMAYAWDLETNTRQCKIFSVPHVRTSNKFGNKALTDPRDIYETVANQGARRLRACILGVIPGDVIDSAIEQCELTLKGANPEPLIDRVRKMVKTFEDKFSVTKEMLEETIGCNSEAFSESDFMRLRNIYASLKDGMSKREDWFKIKSTEKSVFETDSDVEVKNGLVEPTRCECCDYCRNTKVLKGPISFTEL</sequence>
<evidence type="ECO:0000256" key="1">
    <source>
        <dbReference type="ARBA" id="ARBA00022801"/>
    </source>
</evidence>
<name>A0ABS4E6X7_9FIRM</name>
<reference evidence="2 3" key="1">
    <citation type="submission" date="2021-03" db="EMBL/GenBank/DDBJ databases">
        <title>Genomic Encyclopedia of Type Strains, Phase IV (KMG-IV): sequencing the most valuable type-strain genomes for metagenomic binning, comparative biology and taxonomic classification.</title>
        <authorList>
            <person name="Goeker M."/>
        </authorList>
    </citation>
    <scope>NUCLEOTIDE SEQUENCE [LARGE SCALE GENOMIC DNA]</scope>
    <source>
        <strain evidence="2 3">DSM 1289</strain>
    </source>
</reference>
<dbReference type="InterPro" id="IPR011604">
    <property type="entry name" value="PDDEXK-like_dom_sf"/>
</dbReference>
<evidence type="ECO:0008006" key="4">
    <source>
        <dbReference type="Google" id="ProtNLM"/>
    </source>
</evidence>
<dbReference type="RefSeq" id="WP_234925907.1">
    <property type="nucleotide sequence ID" value="NZ_BAAACS010000017.1"/>
</dbReference>
<proteinExistence type="predicted"/>
<gene>
    <name evidence="2" type="ORF">J2Z43_000085</name>
</gene>
<dbReference type="Proteomes" id="UP000767291">
    <property type="component" value="Unassembled WGS sequence"/>
</dbReference>
<dbReference type="EMBL" id="JAGGJX010000001">
    <property type="protein sequence ID" value="MBP1853695.1"/>
    <property type="molecule type" value="Genomic_DNA"/>
</dbReference>
<evidence type="ECO:0000313" key="3">
    <source>
        <dbReference type="Proteomes" id="UP000767291"/>
    </source>
</evidence>
<keyword evidence="1" id="KW-0378">Hydrolase</keyword>
<dbReference type="Gene3D" id="3.90.320.10">
    <property type="match status" value="1"/>
</dbReference>
<evidence type="ECO:0000313" key="2">
    <source>
        <dbReference type="EMBL" id="MBP1853695.1"/>
    </source>
</evidence>
<organism evidence="2 3">
    <name type="scientific">Metaclostridioides mangenotii</name>
    <dbReference type="NCBI Taxonomy" id="1540"/>
    <lineage>
        <taxon>Bacteria</taxon>
        <taxon>Bacillati</taxon>
        <taxon>Bacillota</taxon>
        <taxon>Clostridia</taxon>
        <taxon>Peptostreptococcales</taxon>
        <taxon>Peptostreptococcaceae</taxon>
        <taxon>Metaclostridioides</taxon>
    </lineage>
</organism>
<comment type="caution">
    <text evidence="2">The sequence shown here is derived from an EMBL/GenBank/DDBJ whole genome shotgun (WGS) entry which is preliminary data.</text>
</comment>
<accession>A0ABS4E6X7</accession>
<keyword evidence="3" id="KW-1185">Reference proteome</keyword>